<dbReference type="AlphaFoldDB" id="A0A7J7IRT8"/>
<dbReference type="Gene3D" id="3.40.50.300">
    <property type="entry name" value="P-loop containing nucleotide triphosphate hydrolases"/>
    <property type="match status" value="1"/>
</dbReference>
<keyword evidence="4" id="KW-0067">ATP-binding</keyword>
<comment type="similarity">
    <text evidence="1">Belongs to the activator 1 small subunits family.</text>
</comment>
<dbReference type="Gene3D" id="1.10.8.60">
    <property type="match status" value="1"/>
</dbReference>
<dbReference type="GO" id="GO:0005663">
    <property type="term" value="C:DNA replication factor C complex"/>
    <property type="evidence" value="ECO:0007669"/>
    <property type="project" value="TreeGrafter"/>
</dbReference>
<feature type="domain" description="AAA+ ATPase" evidence="5">
    <location>
        <begin position="37"/>
        <end position="170"/>
    </location>
</feature>
<dbReference type="OrthoDB" id="4199794at2759"/>
<evidence type="ECO:0000256" key="2">
    <source>
        <dbReference type="ARBA" id="ARBA00022705"/>
    </source>
</evidence>
<keyword evidence="2" id="KW-0235">DNA replication</keyword>
<dbReference type="SMART" id="SM00382">
    <property type="entry name" value="AAA"/>
    <property type="match status" value="1"/>
</dbReference>
<dbReference type="Pfam" id="PF00004">
    <property type="entry name" value="AAA"/>
    <property type="match status" value="1"/>
</dbReference>
<dbReference type="InterPro" id="IPR047854">
    <property type="entry name" value="RFC_lid"/>
</dbReference>
<reference evidence="6 7" key="1">
    <citation type="journal article" date="2020" name="J. Phycol.">
        <title>Comparative genome analysis reveals Cyanidiococcus gen. nov., a new extremophilic red algal genus sister to Cyanidioschyzon (Cyanidioschyzonaceae, Rhodophyta).</title>
        <authorList>
            <person name="Liu S.-L."/>
            <person name="Chiang Y.-R."/>
            <person name="Yoon H.S."/>
            <person name="Fu H.-Y."/>
        </authorList>
    </citation>
    <scope>NUCLEOTIDE SEQUENCE [LARGE SCALE GENOMIC DNA]</scope>
    <source>
        <strain evidence="6 7">THAL066</strain>
    </source>
</reference>
<keyword evidence="7" id="KW-1185">Reference proteome</keyword>
<dbReference type="CDD" id="cd18140">
    <property type="entry name" value="HLD_clamp_RFC"/>
    <property type="match status" value="1"/>
</dbReference>
<comment type="caution">
    <text evidence="6">The sequence shown here is derived from an EMBL/GenBank/DDBJ whole genome shotgun (WGS) entry which is preliminary data.</text>
</comment>
<dbReference type="CDD" id="cd00009">
    <property type="entry name" value="AAA"/>
    <property type="match status" value="1"/>
</dbReference>
<dbReference type="PANTHER" id="PTHR11669:SF5">
    <property type="entry name" value="REPLICATION FACTOR C SUBUNIT 2"/>
    <property type="match status" value="1"/>
</dbReference>
<evidence type="ECO:0000313" key="6">
    <source>
        <dbReference type="EMBL" id="KAF6005460.1"/>
    </source>
</evidence>
<dbReference type="GO" id="GO:0006281">
    <property type="term" value="P:DNA repair"/>
    <property type="evidence" value="ECO:0007669"/>
    <property type="project" value="TreeGrafter"/>
</dbReference>
<dbReference type="InterPro" id="IPR003593">
    <property type="entry name" value="AAA+_ATPase"/>
</dbReference>
<name>A0A7J7IRT8_9RHOD</name>
<dbReference type="GO" id="GO:0003689">
    <property type="term" value="F:DNA clamp loader activity"/>
    <property type="evidence" value="ECO:0007669"/>
    <property type="project" value="TreeGrafter"/>
</dbReference>
<dbReference type="EMBL" id="VWRR01000001">
    <property type="protein sequence ID" value="KAF6005460.1"/>
    <property type="molecule type" value="Genomic_DNA"/>
</dbReference>
<organism evidence="6 7">
    <name type="scientific">Cyanidiococcus yangmingshanensis</name>
    <dbReference type="NCBI Taxonomy" id="2690220"/>
    <lineage>
        <taxon>Eukaryota</taxon>
        <taxon>Rhodophyta</taxon>
        <taxon>Bangiophyceae</taxon>
        <taxon>Cyanidiales</taxon>
        <taxon>Cyanidiaceae</taxon>
        <taxon>Cyanidiococcus</taxon>
    </lineage>
</organism>
<dbReference type="InterPro" id="IPR003959">
    <property type="entry name" value="ATPase_AAA_core"/>
</dbReference>
<dbReference type="FunFam" id="3.40.50.300:FF:000952">
    <property type="entry name" value="Replication factor C subunit 2"/>
    <property type="match status" value="1"/>
</dbReference>
<sequence>MQDSQPWIEKYRPRTLAEVVGNEPVLERLRALAHSGNVPHLLLVGPPGVGKTTVALALASDSLGHDLAREAVLELNASDERGIDVVRNKIKLFCQQHLSLPAGRHKLIILDEADSMTPAAQQALRRTMEIYSSTTRFALAANVSSKIIEPIQSRCAVIRFRRLSDEQVSKRLVAVLEKEQVPYDPDGIDTLVFTADGDMRQALNNAQSAYYGFGIITAEHVLRVCDSPSPVRLRRFLELV</sequence>
<dbReference type="InterPro" id="IPR027417">
    <property type="entry name" value="P-loop_NTPase"/>
</dbReference>
<keyword evidence="3" id="KW-0547">Nucleotide-binding</keyword>
<dbReference type="Proteomes" id="UP000530660">
    <property type="component" value="Unassembled WGS sequence"/>
</dbReference>
<dbReference type="GO" id="GO:0005634">
    <property type="term" value="C:nucleus"/>
    <property type="evidence" value="ECO:0007669"/>
    <property type="project" value="TreeGrafter"/>
</dbReference>
<dbReference type="PANTHER" id="PTHR11669">
    <property type="entry name" value="REPLICATION FACTOR C / DNA POLYMERASE III GAMMA-TAU SUBUNIT"/>
    <property type="match status" value="1"/>
</dbReference>
<evidence type="ECO:0000259" key="5">
    <source>
        <dbReference type="SMART" id="SM00382"/>
    </source>
</evidence>
<gene>
    <name evidence="6" type="primary">RFC2</name>
    <name evidence="6" type="ORF">F1559_005058</name>
</gene>
<dbReference type="SUPFAM" id="SSF52540">
    <property type="entry name" value="P-loop containing nucleoside triphosphate hydrolases"/>
    <property type="match status" value="1"/>
</dbReference>
<dbReference type="GO" id="GO:0005524">
    <property type="term" value="F:ATP binding"/>
    <property type="evidence" value="ECO:0007669"/>
    <property type="project" value="UniProtKB-KW"/>
</dbReference>
<evidence type="ECO:0000256" key="3">
    <source>
        <dbReference type="ARBA" id="ARBA00022741"/>
    </source>
</evidence>
<evidence type="ECO:0000256" key="1">
    <source>
        <dbReference type="ARBA" id="ARBA00005378"/>
    </source>
</evidence>
<protein>
    <submittedName>
        <fullName evidence="6">Subunit of heteropentameric Replication factor C (RF-C)</fullName>
    </submittedName>
</protein>
<evidence type="ECO:0000313" key="7">
    <source>
        <dbReference type="Proteomes" id="UP000530660"/>
    </source>
</evidence>
<accession>A0A7J7IRT8</accession>
<dbReference type="GO" id="GO:0006261">
    <property type="term" value="P:DNA-templated DNA replication"/>
    <property type="evidence" value="ECO:0007669"/>
    <property type="project" value="TreeGrafter"/>
</dbReference>
<dbReference type="InterPro" id="IPR050238">
    <property type="entry name" value="DNA_Rep/Repair_Clamp_Loader"/>
</dbReference>
<evidence type="ECO:0000256" key="4">
    <source>
        <dbReference type="ARBA" id="ARBA00022840"/>
    </source>
</evidence>
<proteinExistence type="inferred from homology"/>
<dbReference type="GO" id="GO:0016887">
    <property type="term" value="F:ATP hydrolysis activity"/>
    <property type="evidence" value="ECO:0007669"/>
    <property type="project" value="InterPro"/>
</dbReference>
<dbReference type="FunFam" id="1.10.8.60:FF:000012">
    <property type="entry name" value="Replication factor C subunit 4"/>
    <property type="match status" value="1"/>
</dbReference>